<organism evidence="2 3">
    <name type="scientific">Cohnella phaseoli</name>
    <dbReference type="NCBI Taxonomy" id="456490"/>
    <lineage>
        <taxon>Bacteria</taxon>
        <taxon>Bacillati</taxon>
        <taxon>Bacillota</taxon>
        <taxon>Bacilli</taxon>
        <taxon>Bacillales</taxon>
        <taxon>Paenibacillaceae</taxon>
        <taxon>Cohnella</taxon>
    </lineage>
</organism>
<name>A0A3D9HP98_9BACL</name>
<evidence type="ECO:0000259" key="1">
    <source>
        <dbReference type="Pfam" id="PF13518"/>
    </source>
</evidence>
<evidence type="ECO:0000313" key="2">
    <source>
        <dbReference type="EMBL" id="RED51141.1"/>
    </source>
</evidence>
<dbReference type="InterPro" id="IPR055247">
    <property type="entry name" value="InsJ-like_HTH"/>
</dbReference>
<protein>
    <submittedName>
        <fullName evidence="2">Helix-turn-helix protein</fullName>
    </submittedName>
</protein>
<dbReference type="InterPro" id="IPR009057">
    <property type="entry name" value="Homeodomain-like_sf"/>
</dbReference>
<sequence>MGKMSEQREKAAQEVLSGIKAAVVARKYGVTPGTVNQWVRDYREQHGEQDHPYPQEQAEEMKRLHEVEKKYEKAVKMLGEKDLEIEILRELLKKPTPAYPKNSR</sequence>
<gene>
    <name evidence="2" type="ORF">DFP98_1761</name>
</gene>
<dbReference type="SUPFAM" id="SSF46689">
    <property type="entry name" value="Homeodomain-like"/>
    <property type="match status" value="1"/>
</dbReference>
<reference evidence="2 3" key="1">
    <citation type="submission" date="2018-07" db="EMBL/GenBank/DDBJ databases">
        <title>Genomic Encyclopedia of Type Strains, Phase III (KMG-III): the genomes of soil and plant-associated and newly described type strains.</title>
        <authorList>
            <person name="Whitman W."/>
        </authorList>
    </citation>
    <scope>NUCLEOTIDE SEQUENCE [LARGE SCALE GENOMIC DNA]</scope>
    <source>
        <strain evidence="2 3">CECT 7287</strain>
    </source>
</reference>
<evidence type="ECO:0000313" key="3">
    <source>
        <dbReference type="Proteomes" id="UP000256977"/>
    </source>
</evidence>
<accession>A0A3D9HP98</accession>
<feature type="domain" description="Insertion element IS150 protein InsJ-like helix-turn-helix" evidence="1">
    <location>
        <begin position="7"/>
        <end position="47"/>
    </location>
</feature>
<proteinExistence type="predicted"/>
<dbReference type="EMBL" id="QRDZ01000076">
    <property type="protein sequence ID" value="RED51141.1"/>
    <property type="molecule type" value="Genomic_DNA"/>
</dbReference>
<dbReference type="AlphaFoldDB" id="A0A3D9HP98"/>
<dbReference type="Proteomes" id="UP000256977">
    <property type="component" value="Unassembled WGS sequence"/>
</dbReference>
<keyword evidence="3" id="KW-1185">Reference proteome</keyword>
<dbReference type="Pfam" id="PF13518">
    <property type="entry name" value="HTH_28"/>
    <property type="match status" value="1"/>
</dbReference>
<comment type="caution">
    <text evidence="2">The sequence shown here is derived from an EMBL/GenBank/DDBJ whole genome shotgun (WGS) entry which is preliminary data.</text>
</comment>
<dbReference type="Gene3D" id="1.10.10.60">
    <property type="entry name" value="Homeodomain-like"/>
    <property type="match status" value="1"/>
</dbReference>